<keyword evidence="3" id="KW-1185">Reference proteome</keyword>
<dbReference type="OrthoDB" id="979560at2"/>
<dbReference type="Pfam" id="PF12867">
    <property type="entry name" value="DinB_2"/>
    <property type="match status" value="1"/>
</dbReference>
<gene>
    <name evidence="2" type="ORF">D6B99_07905</name>
</gene>
<reference evidence="2 3" key="1">
    <citation type="submission" date="2018-09" db="EMBL/GenBank/DDBJ databases">
        <title>Arachidicoccus sp. nov., a bacterium isolated from soil.</title>
        <authorList>
            <person name="Weon H.-Y."/>
            <person name="Kwon S.-W."/>
            <person name="Lee S.A."/>
        </authorList>
    </citation>
    <scope>NUCLEOTIDE SEQUENCE [LARGE SCALE GENOMIC DNA]</scope>
    <source>
        <strain evidence="2 3">KIS59-12</strain>
    </source>
</reference>
<dbReference type="RefSeq" id="WP_119986760.1">
    <property type="nucleotide sequence ID" value="NZ_CP032489.1"/>
</dbReference>
<evidence type="ECO:0000313" key="3">
    <source>
        <dbReference type="Proteomes" id="UP000266118"/>
    </source>
</evidence>
<dbReference type="InterPro" id="IPR024775">
    <property type="entry name" value="DinB-like"/>
</dbReference>
<evidence type="ECO:0000259" key="1">
    <source>
        <dbReference type="Pfam" id="PF12867"/>
    </source>
</evidence>
<dbReference type="Proteomes" id="UP000266118">
    <property type="component" value="Chromosome"/>
</dbReference>
<organism evidence="2 3">
    <name type="scientific">Arachidicoccus soli</name>
    <dbReference type="NCBI Taxonomy" id="2341117"/>
    <lineage>
        <taxon>Bacteria</taxon>
        <taxon>Pseudomonadati</taxon>
        <taxon>Bacteroidota</taxon>
        <taxon>Chitinophagia</taxon>
        <taxon>Chitinophagales</taxon>
        <taxon>Chitinophagaceae</taxon>
        <taxon>Arachidicoccus</taxon>
    </lineage>
</organism>
<dbReference type="KEGG" id="ark:D6B99_07905"/>
<dbReference type="EMBL" id="CP032489">
    <property type="protein sequence ID" value="AYD47534.1"/>
    <property type="molecule type" value="Genomic_DNA"/>
</dbReference>
<evidence type="ECO:0000313" key="2">
    <source>
        <dbReference type="EMBL" id="AYD47534.1"/>
    </source>
</evidence>
<dbReference type="AlphaFoldDB" id="A0A386HQK3"/>
<accession>A0A386HQK3</accession>
<proteinExistence type="predicted"/>
<sequence length="175" mass="20176">MDSIANLIKQYQLLTDWYLSVLEDIDVADGRKTIADNTNSLEWLAGHLITGRYRNIIRLGITIEPYEYIDKFINPAIPPPNAIEFNKMIQYPSLNDCKQQWIRYGKLFMNRLKEIKVDTLRTEIPFTVMTGGNTIEDALTFIALHETFHIGQMSIIRKALGYPAMQLSPRKVPVM</sequence>
<dbReference type="SUPFAM" id="SSF109854">
    <property type="entry name" value="DinB/YfiT-like putative metalloenzymes"/>
    <property type="match status" value="1"/>
</dbReference>
<feature type="domain" description="DinB-like" evidence="1">
    <location>
        <begin position="18"/>
        <end position="153"/>
    </location>
</feature>
<dbReference type="InterPro" id="IPR034660">
    <property type="entry name" value="DinB/YfiT-like"/>
</dbReference>
<dbReference type="Gene3D" id="1.20.120.450">
    <property type="entry name" value="dinb family like domain"/>
    <property type="match status" value="1"/>
</dbReference>
<protein>
    <submittedName>
        <fullName evidence="2">DinB family protein</fullName>
    </submittedName>
</protein>
<name>A0A386HQK3_9BACT</name>